<dbReference type="AlphaFoldDB" id="A0A2N7BVV7"/>
<dbReference type="EMBL" id="MCSI01000116">
    <property type="protein sequence ID" value="PME64608.1"/>
    <property type="molecule type" value="Genomic_DNA"/>
</dbReference>
<dbReference type="EC" id="2.7.7.9" evidence="2"/>
<dbReference type="Pfam" id="PF00483">
    <property type="entry name" value="NTP_transferase"/>
    <property type="match status" value="1"/>
</dbReference>
<dbReference type="PANTHER" id="PTHR43197">
    <property type="entry name" value="UTP--GLUCOSE-1-PHOSPHATE URIDYLYLTRANSFERASE"/>
    <property type="match status" value="1"/>
</dbReference>
<dbReference type="RefSeq" id="WP_102268798.1">
    <property type="nucleotide sequence ID" value="NZ_MCSH01000161.1"/>
</dbReference>
<dbReference type="GO" id="GO:0006011">
    <property type="term" value="P:UDP-alpha-D-glucose metabolic process"/>
    <property type="evidence" value="ECO:0007669"/>
    <property type="project" value="InterPro"/>
</dbReference>
<proteinExistence type="inferred from homology"/>
<dbReference type="Gene3D" id="3.90.550.10">
    <property type="entry name" value="Spore Coat Polysaccharide Biosynthesis Protein SpsA, Chain A"/>
    <property type="match status" value="1"/>
</dbReference>
<reference evidence="13" key="1">
    <citation type="submission" date="2016-07" db="EMBL/GenBank/DDBJ databases">
        <title>Nontailed viruses are major unrecognized killers of bacteria in the ocean.</title>
        <authorList>
            <person name="Kauffman K."/>
            <person name="Hussain F."/>
            <person name="Yang J."/>
            <person name="Arevalo P."/>
            <person name="Brown J."/>
            <person name="Cutler M."/>
            <person name="Kelly L."/>
            <person name="Polz M.F."/>
        </authorList>
    </citation>
    <scope>NUCLEOTIDE SEQUENCE [LARGE SCALE GENOMIC DNA]</scope>
    <source>
        <strain evidence="13">10N.286.55.C1</strain>
    </source>
</reference>
<evidence type="ECO:0000256" key="6">
    <source>
        <dbReference type="ARBA" id="ARBA00031455"/>
    </source>
</evidence>
<comment type="function">
    <text evidence="9">May play a role in stationary phase survival.</text>
</comment>
<protein>
    <recommendedName>
        <fullName evidence="3">UTP--glucose-1-phosphate uridylyltransferase</fullName>
        <ecNumber evidence="2">2.7.7.9</ecNumber>
    </recommendedName>
    <alternativeName>
        <fullName evidence="6">Alpha-D-glucosyl-1-phosphate uridylyltransferase</fullName>
    </alternativeName>
    <alternativeName>
        <fullName evidence="7">UDP-glucose pyrophosphorylase</fullName>
    </alternativeName>
    <alternativeName>
        <fullName evidence="8">Uridine diphosphoglucose pyrophosphorylase</fullName>
    </alternativeName>
</protein>
<evidence type="ECO:0000256" key="4">
    <source>
        <dbReference type="ARBA" id="ARBA00022679"/>
    </source>
</evidence>
<dbReference type="GO" id="GO:0003983">
    <property type="term" value="F:UTP:glucose-1-phosphate uridylyltransferase activity"/>
    <property type="evidence" value="ECO:0007669"/>
    <property type="project" value="UniProtKB-EC"/>
</dbReference>
<dbReference type="SUPFAM" id="SSF53448">
    <property type="entry name" value="Nucleotide-diphospho-sugar transferases"/>
    <property type="match status" value="1"/>
</dbReference>
<comment type="caution">
    <text evidence="12">The sequence shown here is derived from an EMBL/GenBank/DDBJ whole genome shotgun (WGS) entry which is preliminary data.</text>
</comment>
<evidence type="ECO:0000256" key="1">
    <source>
        <dbReference type="ARBA" id="ARBA00006890"/>
    </source>
</evidence>
<comment type="similarity">
    <text evidence="1">Belongs to the UDPGP type 2 family.</text>
</comment>
<keyword evidence="4" id="KW-0808">Transferase</keyword>
<dbReference type="InterPro" id="IPR029044">
    <property type="entry name" value="Nucleotide-diphossugar_trans"/>
</dbReference>
<keyword evidence="5" id="KW-0548">Nucleotidyltransferase</keyword>
<gene>
    <name evidence="12" type="ORF">BCV30_07480</name>
</gene>
<feature type="domain" description="Nucleotidyl transferase" evidence="11">
    <location>
        <begin position="2"/>
        <end position="239"/>
    </location>
</feature>
<evidence type="ECO:0000313" key="13">
    <source>
        <dbReference type="Proteomes" id="UP000235778"/>
    </source>
</evidence>
<organism evidence="12 13">
    <name type="scientific">Vibrio lentus</name>
    <dbReference type="NCBI Taxonomy" id="136468"/>
    <lineage>
        <taxon>Bacteria</taxon>
        <taxon>Pseudomonadati</taxon>
        <taxon>Pseudomonadota</taxon>
        <taxon>Gammaproteobacteria</taxon>
        <taxon>Vibrionales</taxon>
        <taxon>Vibrionaceae</taxon>
        <taxon>Vibrio</taxon>
    </lineage>
</organism>
<comment type="catalytic activity">
    <reaction evidence="10">
        <text>alpha-D-glucose 1-phosphate + UTP + H(+) = UDP-alpha-D-glucose + diphosphate</text>
        <dbReference type="Rhea" id="RHEA:19889"/>
        <dbReference type="ChEBI" id="CHEBI:15378"/>
        <dbReference type="ChEBI" id="CHEBI:33019"/>
        <dbReference type="ChEBI" id="CHEBI:46398"/>
        <dbReference type="ChEBI" id="CHEBI:58601"/>
        <dbReference type="ChEBI" id="CHEBI:58885"/>
        <dbReference type="EC" id="2.7.7.9"/>
    </reaction>
</comment>
<name>A0A2N7BVV7_9VIBR</name>
<evidence type="ECO:0000256" key="2">
    <source>
        <dbReference type="ARBA" id="ARBA00012415"/>
    </source>
</evidence>
<evidence type="ECO:0000256" key="8">
    <source>
        <dbReference type="ARBA" id="ARBA00032341"/>
    </source>
</evidence>
<evidence type="ECO:0000256" key="5">
    <source>
        <dbReference type="ARBA" id="ARBA00022695"/>
    </source>
</evidence>
<dbReference type="PANTHER" id="PTHR43197:SF1">
    <property type="entry name" value="UTP--GLUCOSE-1-PHOSPHATE URIDYLYLTRANSFERASE"/>
    <property type="match status" value="1"/>
</dbReference>
<evidence type="ECO:0000256" key="7">
    <source>
        <dbReference type="ARBA" id="ARBA00031959"/>
    </source>
</evidence>
<sequence length="260" mass="29090">MKVVIPAAGRGTRMFPASKSIPKEMLVVTDKPVIDYVVGECIASGFKEIVFVLGPGKESIKDYFENNDMYKGIKFEYIYQKEPLGLGHAVLCAYPYIGNKPFAVALPDVLLKPSNRSFKSMKESFYQDHLSKVMVKDVPWDQISSYGIIDVENKNYFSPGSISKIVNMVEKPLNGEINSNFSAIGRYIFTGNIWNLLCNVTPDSSGEIQLTTAISELYNSCAYYMIGKSYDCGSKVGYINTFIEFSLLNETYKHSIEISS</sequence>
<accession>A0A2N7BVV7</accession>
<evidence type="ECO:0000256" key="3">
    <source>
        <dbReference type="ARBA" id="ARBA00019048"/>
    </source>
</evidence>
<dbReference type="Proteomes" id="UP000235778">
    <property type="component" value="Unassembled WGS sequence"/>
</dbReference>
<evidence type="ECO:0000259" key="11">
    <source>
        <dbReference type="Pfam" id="PF00483"/>
    </source>
</evidence>
<dbReference type="InterPro" id="IPR005771">
    <property type="entry name" value="GalU_uridylyltTrfase_bac/arc"/>
</dbReference>
<evidence type="ECO:0000256" key="9">
    <source>
        <dbReference type="ARBA" id="ARBA00037294"/>
    </source>
</evidence>
<dbReference type="InterPro" id="IPR005835">
    <property type="entry name" value="NTP_transferase_dom"/>
</dbReference>
<evidence type="ECO:0000256" key="10">
    <source>
        <dbReference type="ARBA" id="ARBA00048128"/>
    </source>
</evidence>
<evidence type="ECO:0000313" key="12">
    <source>
        <dbReference type="EMBL" id="PME64608.1"/>
    </source>
</evidence>